<evidence type="ECO:0000256" key="1">
    <source>
        <dbReference type="ARBA" id="ARBA00004123"/>
    </source>
</evidence>
<dbReference type="InterPro" id="IPR012337">
    <property type="entry name" value="RNaseH-like_sf"/>
</dbReference>
<comment type="subcellular location">
    <subcellularLocation>
        <location evidence="1">Nucleus</location>
    </subcellularLocation>
</comment>
<dbReference type="CDD" id="cd06145">
    <property type="entry name" value="REX1_like"/>
    <property type="match status" value="1"/>
</dbReference>
<dbReference type="PANTHER" id="PTHR12801:SF115">
    <property type="entry name" value="FI18136P1-RELATED"/>
    <property type="match status" value="1"/>
</dbReference>
<dbReference type="InterPro" id="IPR036397">
    <property type="entry name" value="RNaseH_sf"/>
</dbReference>
<sequence>MNYNQIVKYIIRPGELYSLGFPEESFNGVCIMNTPYPSARYAQKSNENKKARISYEDCTENILKTRVFEQTCSRCRTGFFVASTGYLTQERCYYHHGKLEYQWRERNVVFTCCGRSSRSRGCTVGQMHVWSGLENGLNDKLEGFVRTQPRINRLVRPEIYALDCEMCYTIKGMELCKITVVDLEGRCLYDSFVKPEYYVIDFNTRFSGVTQTDVTIFGRTLIQVQQDLLALIHEDTIIVGHSLHNDLRALKIMHRQLIDISLVFAHEHGYPFRYSLKQLAWRCLKKNIQSSDDGHNSFEDAVTCMELLLWKIEQDIRKKNQ</sequence>
<evidence type="ECO:0000256" key="5">
    <source>
        <dbReference type="ARBA" id="ARBA00022839"/>
    </source>
</evidence>
<comment type="similarity">
    <text evidence="2">Belongs to the REXO1/REXO3 family.</text>
</comment>
<dbReference type="Pfam" id="PF00929">
    <property type="entry name" value="RNase_T"/>
    <property type="match status" value="1"/>
</dbReference>
<evidence type="ECO:0000256" key="6">
    <source>
        <dbReference type="ARBA" id="ARBA00023242"/>
    </source>
</evidence>
<dbReference type="GO" id="GO:0003676">
    <property type="term" value="F:nucleic acid binding"/>
    <property type="evidence" value="ECO:0007669"/>
    <property type="project" value="InterPro"/>
</dbReference>
<reference evidence="8 9" key="1">
    <citation type="submission" date="2023-03" db="EMBL/GenBank/DDBJ databases">
        <title>Genome insight into feeding habits of ladybird beetles.</title>
        <authorList>
            <person name="Li H.-S."/>
            <person name="Huang Y.-H."/>
            <person name="Pang H."/>
        </authorList>
    </citation>
    <scope>NUCLEOTIDE SEQUENCE [LARGE SCALE GENOMIC DNA]</scope>
    <source>
        <strain evidence="8">SYSU_2023b</strain>
        <tissue evidence="8">Whole body</tissue>
    </source>
</reference>
<dbReference type="EMBL" id="JARQZJ010000116">
    <property type="protein sequence ID" value="KAK9887631.1"/>
    <property type="molecule type" value="Genomic_DNA"/>
</dbReference>
<proteinExistence type="inferred from homology"/>
<dbReference type="Proteomes" id="UP001431783">
    <property type="component" value="Unassembled WGS sequence"/>
</dbReference>
<comment type="caution">
    <text evidence="8">The sequence shown here is derived from an EMBL/GenBank/DDBJ whole genome shotgun (WGS) entry which is preliminary data.</text>
</comment>
<dbReference type="GO" id="GO:0010629">
    <property type="term" value="P:negative regulation of gene expression"/>
    <property type="evidence" value="ECO:0007669"/>
    <property type="project" value="UniProtKB-ARBA"/>
</dbReference>
<keyword evidence="3" id="KW-0540">Nuclease</keyword>
<accession>A0AAW1V3M4</accession>
<dbReference type="GO" id="GO:0005634">
    <property type="term" value="C:nucleus"/>
    <property type="evidence" value="ECO:0007669"/>
    <property type="project" value="UniProtKB-SubCell"/>
</dbReference>
<keyword evidence="6" id="KW-0539">Nucleus</keyword>
<dbReference type="SUPFAM" id="SSF53098">
    <property type="entry name" value="Ribonuclease H-like"/>
    <property type="match status" value="1"/>
</dbReference>
<gene>
    <name evidence="8" type="ORF">WA026_023590</name>
</gene>
<dbReference type="AlphaFoldDB" id="A0AAW1V3M4"/>
<dbReference type="InterPro" id="IPR047021">
    <property type="entry name" value="REXO1/3/4-like"/>
</dbReference>
<name>A0AAW1V3M4_9CUCU</name>
<dbReference type="PANTHER" id="PTHR12801">
    <property type="entry name" value="RNA EXONUCLEASE REXO1 / RECO3 FAMILY MEMBER-RELATED"/>
    <property type="match status" value="1"/>
</dbReference>
<dbReference type="SMART" id="SM00479">
    <property type="entry name" value="EXOIII"/>
    <property type="match status" value="1"/>
</dbReference>
<dbReference type="InterPro" id="IPR034922">
    <property type="entry name" value="REX1-like_exo"/>
</dbReference>
<keyword evidence="9" id="KW-1185">Reference proteome</keyword>
<organism evidence="8 9">
    <name type="scientific">Henosepilachna vigintioctopunctata</name>
    <dbReference type="NCBI Taxonomy" id="420089"/>
    <lineage>
        <taxon>Eukaryota</taxon>
        <taxon>Metazoa</taxon>
        <taxon>Ecdysozoa</taxon>
        <taxon>Arthropoda</taxon>
        <taxon>Hexapoda</taxon>
        <taxon>Insecta</taxon>
        <taxon>Pterygota</taxon>
        <taxon>Neoptera</taxon>
        <taxon>Endopterygota</taxon>
        <taxon>Coleoptera</taxon>
        <taxon>Polyphaga</taxon>
        <taxon>Cucujiformia</taxon>
        <taxon>Coccinelloidea</taxon>
        <taxon>Coccinellidae</taxon>
        <taxon>Epilachninae</taxon>
        <taxon>Epilachnini</taxon>
        <taxon>Henosepilachna</taxon>
    </lineage>
</organism>
<dbReference type="FunFam" id="3.30.420.10:FF:000031">
    <property type="entry name" value="RNA exonuclease 1"/>
    <property type="match status" value="1"/>
</dbReference>
<evidence type="ECO:0000256" key="4">
    <source>
        <dbReference type="ARBA" id="ARBA00022801"/>
    </source>
</evidence>
<evidence type="ECO:0000256" key="2">
    <source>
        <dbReference type="ARBA" id="ARBA00006357"/>
    </source>
</evidence>
<keyword evidence="4" id="KW-0378">Hydrolase</keyword>
<evidence type="ECO:0000313" key="8">
    <source>
        <dbReference type="EMBL" id="KAK9887631.1"/>
    </source>
</evidence>
<dbReference type="Gene3D" id="3.30.420.10">
    <property type="entry name" value="Ribonuclease H-like superfamily/Ribonuclease H"/>
    <property type="match status" value="1"/>
</dbReference>
<feature type="domain" description="Exonuclease" evidence="7">
    <location>
        <begin position="158"/>
        <end position="317"/>
    </location>
</feature>
<evidence type="ECO:0000313" key="9">
    <source>
        <dbReference type="Proteomes" id="UP001431783"/>
    </source>
</evidence>
<evidence type="ECO:0000256" key="3">
    <source>
        <dbReference type="ARBA" id="ARBA00022722"/>
    </source>
</evidence>
<protein>
    <recommendedName>
        <fullName evidence="7">Exonuclease domain-containing protein</fullName>
    </recommendedName>
</protein>
<keyword evidence="5" id="KW-0269">Exonuclease</keyword>
<evidence type="ECO:0000259" key="7">
    <source>
        <dbReference type="SMART" id="SM00479"/>
    </source>
</evidence>
<dbReference type="InterPro" id="IPR013520">
    <property type="entry name" value="Ribonucl_H"/>
</dbReference>
<dbReference type="GO" id="GO:0004527">
    <property type="term" value="F:exonuclease activity"/>
    <property type="evidence" value="ECO:0007669"/>
    <property type="project" value="UniProtKB-KW"/>
</dbReference>